<dbReference type="AlphaFoldDB" id="A0A4R4Q4T7"/>
<feature type="region of interest" description="Disordered" evidence="1">
    <location>
        <begin position="89"/>
        <end position="109"/>
    </location>
</feature>
<organism evidence="2 3">
    <name type="scientific">Kribbella albertanoniae</name>
    <dbReference type="NCBI Taxonomy" id="1266829"/>
    <lineage>
        <taxon>Bacteria</taxon>
        <taxon>Bacillati</taxon>
        <taxon>Actinomycetota</taxon>
        <taxon>Actinomycetes</taxon>
        <taxon>Propionibacteriales</taxon>
        <taxon>Kribbellaceae</taxon>
        <taxon>Kribbella</taxon>
    </lineage>
</organism>
<comment type="caution">
    <text evidence="2">The sequence shown here is derived from an EMBL/GenBank/DDBJ whole genome shotgun (WGS) entry which is preliminary data.</text>
</comment>
<proteinExistence type="predicted"/>
<accession>A0A4R4Q4T7</accession>
<dbReference type="Proteomes" id="UP000295075">
    <property type="component" value="Unassembled WGS sequence"/>
</dbReference>
<gene>
    <name evidence="2" type="ORF">E1261_14020</name>
</gene>
<feature type="non-terminal residue" evidence="2">
    <location>
        <position position="109"/>
    </location>
</feature>
<evidence type="ECO:0000256" key="1">
    <source>
        <dbReference type="SAM" id="MobiDB-lite"/>
    </source>
</evidence>
<name>A0A4R4Q4T7_9ACTN</name>
<reference evidence="2 3" key="1">
    <citation type="submission" date="2019-03" db="EMBL/GenBank/DDBJ databases">
        <title>Draft genome sequences of novel Actinobacteria.</title>
        <authorList>
            <person name="Sahin N."/>
            <person name="Ay H."/>
            <person name="Saygin H."/>
        </authorList>
    </citation>
    <scope>NUCLEOTIDE SEQUENCE [LARGE SCALE GENOMIC DNA]</scope>
    <source>
        <strain evidence="2 3">JCM 30547</strain>
    </source>
</reference>
<keyword evidence="3" id="KW-1185">Reference proteome</keyword>
<sequence length="109" mass="11858">MTTTDTPTDAYLSPLSGAQVDRLVTLALSTCRRLGFELQYRAGALMAIPETSGPILGLTNLARAIAQQDPDDWPQFVDIHFTDLLGRLDEGVPDPPDDPATQLIQRLVP</sequence>
<evidence type="ECO:0000313" key="2">
    <source>
        <dbReference type="EMBL" id="TDC30098.1"/>
    </source>
</evidence>
<evidence type="ECO:0000313" key="3">
    <source>
        <dbReference type="Proteomes" id="UP000295075"/>
    </source>
</evidence>
<protein>
    <submittedName>
        <fullName evidence="2">Uncharacterized protein</fullName>
    </submittedName>
</protein>
<dbReference type="EMBL" id="SMKA01000050">
    <property type="protein sequence ID" value="TDC30098.1"/>
    <property type="molecule type" value="Genomic_DNA"/>
</dbReference>